<keyword evidence="2" id="KW-1185">Reference proteome</keyword>
<evidence type="ECO:0000313" key="1">
    <source>
        <dbReference type="EMBL" id="WUT43213.1"/>
    </source>
</evidence>
<accession>A0ABZ1WTT0</accession>
<dbReference type="Proteomes" id="UP001432168">
    <property type="component" value="Chromosome"/>
</dbReference>
<organism evidence="1 2">
    <name type="scientific">Streptomyces pseudovenezuelae</name>
    <dbReference type="NCBI Taxonomy" id="67350"/>
    <lineage>
        <taxon>Bacteria</taxon>
        <taxon>Bacillati</taxon>
        <taxon>Actinomycetota</taxon>
        <taxon>Actinomycetes</taxon>
        <taxon>Kitasatosporales</taxon>
        <taxon>Streptomycetaceae</taxon>
        <taxon>Streptomyces</taxon>
        <taxon>Streptomyces aurantiacus group</taxon>
    </lineage>
</organism>
<protein>
    <submittedName>
        <fullName evidence="1">Uncharacterized protein</fullName>
    </submittedName>
</protein>
<proteinExistence type="predicted"/>
<dbReference type="EMBL" id="CP109011">
    <property type="protein sequence ID" value="WUT43213.1"/>
    <property type="molecule type" value="Genomic_DNA"/>
</dbReference>
<sequence length="115" mass="12780">MKHDTNQEAPLVREVFPDLVDELAALLEAEGERELAICVRDVRLVGPCGCGDDFCQSIRTVDRPRGRPFGPGHRCVPLLPSSGDLILDVVDGRIMYIEILGRPPLRRHGQPEQGR</sequence>
<name>A0ABZ1WTT0_9ACTN</name>
<dbReference type="RefSeq" id="WP_329263104.1">
    <property type="nucleotide sequence ID" value="NZ_CP109011.1"/>
</dbReference>
<reference evidence="1" key="1">
    <citation type="submission" date="2022-10" db="EMBL/GenBank/DDBJ databases">
        <title>The complete genomes of actinobacterial strains from the NBC collection.</title>
        <authorList>
            <person name="Joergensen T.S."/>
            <person name="Alvarez Arevalo M."/>
            <person name="Sterndorff E.B."/>
            <person name="Faurdal D."/>
            <person name="Vuksanovic O."/>
            <person name="Mourched A.-S."/>
            <person name="Charusanti P."/>
            <person name="Shaw S."/>
            <person name="Blin K."/>
            <person name="Weber T."/>
        </authorList>
    </citation>
    <scope>NUCLEOTIDE SEQUENCE</scope>
    <source>
        <strain evidence="1">NBC_00686</strain>
    </source>
</reference>
<evidence type="ECO:0000313" key="2">
    <source>
        <dbReference type="Proteomes" id="UP001432168"/>
    </source>
</evidence>
<gene>
    <name evidence="1" type="ORF">OG929_13295</name>
</gene>